<dbReference type="InterPro" id="IPR055895">
    <property type="entry name" value="DUF7472"/>
</dbReference>
<evidence type="ECO:0000313" key="4">
    <source>
        <dbReference type="Proteomes" id="UP001320972"/>
    </source>
</evidence>
<dbReference type="Proteomes" id="UP001320972">
    <property type="component" value="Unassembled WGS sequence"/>
</dbReference>
<keyword evidence="2" id="KW-0472">Membrane</keyword>
<proteinExistence type="predicted"/>
<keyword evidence="2" id="KW-0812">Transmembrane</keyword>
<feature type="transmembrane region" description="Helical" evidence="2">
    <location>
        <begin position="7"/>
        <end position="27"/>
    </location>
</feature>
<protein>
    <submittedName>
        <fullName evidence="3">Uncharacterized protein</fullName>
    </submittedName>
</protein>
<evidence type="ECO:0000256" key="2">
    <source>
        <dbReference type="SAM" id="Phobius"/>
    </source>
</evidence>
<dbReference type="RefSeq" id="WP_338007206.1">
    <property type="nucleotide sequence ID" value="NZ_JAOPKB010000002.1"/>
</dbReference>
<dbReference type="EMBL" id="JAOPKB010000002">
    <property type="protein sequence ID" value="MCU4972162.1"/>
    <property type="molecule type" value="Genomic_DNA"/>
</dbReference>
<keyword evidence="2" id="KW-1133">Transmembrane helix</keyword>
<evidence type="ECO:0000256" key="1">
    <source>
        <dbReference type="SAM" id="MobiDB-lite"/>
    </source>
</evidence>
<sequence>MLERERIIEIVAAASAVLIMLGTMYWIGITYGNGNGGGLAVEGGELLVGAIVGFVVLMTIVGVGLAYVLNDPEDGLETDESETGADTDTETETESKNAV</sequence>
<feature type="region of interest" description="Disordered" evidence="1">
    <location>
        <begin position="74"/>
        <end position="99"/>
    </location>
</feature>
<reference evidence="3 4" key="1">
    <citation type="submission" date="2022-09" db="EMBL/GenBank/DDBJ databases">
        <title>Enrichment on poylsaccharides allowed isolation of novel metabolic and taxonomic groups of Haloarchaea.</title>
        <authorList>
            <person name="Sorokin D.Y."/>
            <person name="Elcheninov A.G."/>
            <person name="Khizhniak T.V."/>
            <person name="Kolganova T.V."/>
            <person name="Kublanov I.V."/>
        </authorList>
    </citation>
    <scope>NUCLEOTIDE SEQUENCE [LARGE SCALE GENOMIC DNA]</scope>
    <source>
        <strain evidence="3 4">AArc-m2/3/4</strain>
    </source>
</reference>
<feature type="transmembrane region" description="Helical" evidence="2">
    <location>
        <begin position="47"/>
        <end position="69"/>
    </location>
</feature>
<organism evidence="3 4">
    <name type="scientific">Natronoglomus mannanivorans</name>
    <dbReference type="NCBI Taxonomy" id="2979990"/>
    <lineage>
        <taxon>Archaea</taxon>
        <taxon>Methanobacteriati</taxon>
        <taxon>Methanobacteriota</taxon>
        <taxon>Stenosarchaea group</taxon>
        <taxon>Halobacteria</taxon>
        <taxon>Halobacteriales</taxon>
        <taxon>Natrialbaceae</taxon>
        <taxon>Natronoglomus</taxon>
    </lineage>
</organism>
<evidence type="ECO:0000313" key="3">
    <source>
        <dbReference type="EMBL" id="MCU4972162.1"/>
    </source>
</evidence>
<keyword evidence="4" id="KW-1185">Reference proteome</keyword>
<accession>A0ABT2QB72</accession>
<gene>
    <name evidence="3" type="ORF">OB955_05370</name>
</gene>
<name>A0ABT2QB72_9EURY</name>
<dbReference type="Pfam" id="PF24284">
    <property type="entry name" value="DUF7472"/>
    <property type="match status" value="1"/>
</dbReference>
<comment type="caution">
    <text evidence="3">The sequence shown here is derived from an EMBL/GenBank/DDBJ whole genome shotgun (WGS) entry which is preliminary data.</text>
</comment>
<feature type="compositionally biased region" description="Acidic residues" evidence="1">
    <location>
        <begin position="74"/>
        <end position="92"/>
    </location>
</feature>